<name>A0A077ZGN9_TRITR</name>
<evidence type="ECO:0000256" key="1">
    <source>
        <dbReference type="ARBA" id="ARBA00004123"/>
    </source>
</evidence>
<dbReference type="PANTHER" id="PTHR46481">
    <property type="entry name" value="ZINC FINGER BED DOMAIN-CONTAINING PROTEIN 4"/>
    <property type="match status" value="1"/>
</dbReference>
<dbReference type="AlphaFoldDB" id="A0A077ZGN9"/>
<keyword evidence="3" id="KW-0863">Zinc-finger</keyword>
<evidence type="ECO:0000256" key="2">
    <source>
        <dbReference type="ARBA" id="ARBA00022723"/>
    </source>
</evidence>
<keyword evidence="2" id="KW-0479">Metal-binding</keyword>
<evidence type="ECO:0000313" key="7">
    <source>
        <dbReference type="EMBL" id="CDW58808.1"/>
    </source>
</evidence>
<dbReference type="STRING" id="36087.A0A077ZGN9"/>
<keyword evidence="4" id="KW-0862">Zinc</keyword>
<evidence type="ECO:0000256" key="4">
    <source>
        <dbReference type="ARBA" id="ARBA00022833"/>
    </source>
</evidence>
<gene>
    <name evidence="7" type="ORF">TTRE_0000713301</name>
</gene>
<proteinExistence type="predicted"/>
<sequence>MSASKLNEEAPSTSKVNDQQSTFALSASAASKRRHRSGSDVYWKRYCTRDGKSLICLCCAKTLSYANCSSTSFKKHLSAAHGIFDPNIQHATAETSGNGLQRIRKIGRVPRKADLKVVQDMCCKMVFKDRLPLNFWKKEGAAEFLRLAFPAFSPPHPAIVKSHLISAYNQGRRELIDSLAVAVRVSLSFDYWTCQCPHSYLAITVHYLNSQEELQSRLLDFKRFTGSETAEELSLAIASVLDQFALRGKVQRVTTGLEERIVKAVKMLDLAYLPCFAQILHAVVSRGLNLWPVRTSYDAKDATKRTRRTSAAQSFNPTSGNEPYYEETSWYLDNCTERFIETGCSEESGGSVENDSERRQCLSCLEKCRKIISFLRLSPEHHSTFNRQSALASELSCKQLSAKLVSSLPLDVQYCWCSTANMIGSFLNHRQMLDKYFAKMKESKSVECRKVSSLGLTEEEWNVLKDLQNVLLPFLSAVNVLSAFRYPTIGLAVMCEQQLRKFCLTHNQSDSKLVQTLKSNLQRQFEKFYGSGSALEDDLLKEIAYLNPSFHGHMSRADFLSARNVVHRNLAAFIRQIDSPFNAKPAPPKSYGLFNYGFPTRPDKKCVFEIGKQNLFDPWYFRSTFRRNGNIVAALNDQSMTTGSADAKDNSTLDAAEQMASDQLDTYEIIADRLEHQGISGRDFLPPFKQYASLRMSIPALSMPSEQAFSASGYLQRKELAANNVVGLEMMTFVCES</sequence>
<keyword evidence="5" id="KW-0539">Nucleus</keyword>
<evidence type="ECO:0008006" key="9">
    <source>
        <dbReference type="Google" id="ProtNLM"/>
    </source>
</evidence>
<evidence type="ECO:0000313" key="8">
    <source>
        <dbReference type="Proteomes" id="UP000030665"/>
    </source>
</evidence>
<dbReference type="GO" id="GO:0005634">
    <property type="term" value="C:nucleus"/>
    <property type="evidence" value="ECO:0007669"/>
    <property type="project" value="UniProtKB-SubCell"/>
</dbReference>
<dbReference type="InterPro" id="IPR012337">
    <property type="entry name" value="RNaseH-like_sf"/>
</dbReference>
<accession>A0A077ZGN9</accession>
<dbReference type="PANTHER" id="PTHR46481:SF10">
    <property type="entry name" value="ZINC FINGER BED DOMAIN-CONTAINING PROTEIN 39"/>
    <property type="match status" value="1"/>
</dbReference>
<protein>
    <recommendedName>
        <fullName evidence="9">BED-type domain-containing protein</fullName>
    </recommendedName>
</protein>
<comment type="subcellular location">
    <subcellularLocation>
        <location evidence="1">Nucleus</location>
    </subcellularLocation>
</comment>
<dbReference type="SUPFAM" id="SSF53098">
    <property type="entry name" value="Ribonuclease H-like"/>
    <property type="match status" value="1"/>
</dbReference>
<reference evidence="7" key="1">
    <citation type="submission" date="2014-01" db="EMBL/GenBank/DDBJ databases">
        <authorList>
            <person name="Aslett M."/>
        </authorList>
    </citation>
    <scope>NUCLEOTIDE SEQUENCE</scope>
</reference>
<keyword evidence="8" id="KW-1185">Reference proteome</keyword>
<evidence type="ECO:0000256" key="3">
    <source>
        <dbReference type="ARBA" id="ARBA00022771"/>
    </source>
</evidence>
<feature type="compositionally biased region" description="Polar residues" evidence="6">
    <location>
        <begin position="309"/>
        <end position="321"/>
    </location>
</feature>
<dbReference type="GO" id="GO:0008270">
    <property type="term" value="F:zinc ion binding"/>
    <property type="evidence" value="ECO:0007669"/>
    <property type="project" value="UniProtKB-KW"/>
</dbReference>
<evidence type="ECO:0000256" key="5">
    <source>
        <dbReference type="ARBA" id="ARBA00023242"/>
    </source>
</evidence>
<dbReference type="EMBL" id="HG806417">
    <property type="protein sequence ID" value="CDW58808.1"/>
    <property type="molecule type" value="Genomic_DNA"/>
</dbReference>
<dbReference type="Proteomes" id="UP000030665">
    <property type="component" value="Unassembled WGS sequence"/>
</dbReference>
<dbReference type="OrthoDB" id="1607513at2759"/>
<dbReference type="InterPro" id="IPR052035">
    <property type="entry name" value="ZnF_BED_domain_contain"/>
</dbReference>
<feature type="region of interest" description="Disordered" evidence="6">
    <location>
        <begin position="302"/>
        <end position="321"/>
    </location>
</feature>
<evidence type="ECO:0000256" key="6">
    <source>
        <dbReference type="SAM" id="MobiDB-lite"/>
    </source>
</evidence>
<reference evidence="7" key="2">
    <citation type="submission" date="2014-03" db="EMBL/GenBank/DDBJ databases">
        <title>The whipworm genome and dual-species transcriptomics of an intimate host-pathogen interaction.</title>
        <authorList>
            <person name="Foth B.J."/>
            <person name="Tsai I.J."/>
            <person name="Reid A.J."/>
            <person name="Bancroft A.J."/>
            <person name="Nichol S."/>
            <person name="Tracey A."/>
            <person name="Holroyd N."/>
            <person name="Cotton J.A."/>
            <person name="Stanley E.J."/>
            <person name="Zarowiecki M."/>
            <person name="Liu J.Z."/>
            <person name="Huckvale T."/>
            <person name="Cooper P.J."/>
            <person name="Grencis R.K."/>
            <person name="Berriman M."/>
        </authorList>
    </citation>
    <scope>NUCLEOTIDE SEQUENCE [LARGE SCALE GENOMIC DNA]</scope>
</reference>
<organism evidence="7 8">
    <name type="scientific">Trichuris trichiura</name>
    <name type="common">Whipworm</name>
    <name type="synonym">Trichocephalus trichiurus</name>
    <dbReference type="NCBI Taxonomy" id="36087"/>
    <lineage>
        <taxon>Eukaryota</taxon>
        <taxon>Metazoa</taxon>
        <taxon>Ecdysozoa</taxon>
        <taxon>Nematoda</taxon>
        <taxon>Enoplea</taxon>
        <taxon>Dorylaimia</taxon>
        <taxon>Trichinellida</taxon>
        <taxon>Trichuridae</taxon>
        <taxon>Trichuris</taxon>
    </lineage>
</organism>